<feature type="transmembrane region" description="Helical" evidence="7">
    <location>
        <begin position="42"/>
        <end position="61"/>
    </location>
</feature>
<feature type="transmembrane region" description="Helical" evidence="7">
    <location>
        <begin position="338"/>
        <end position="363"/>
    </location>
</feature>
<proteinExistence type="predicted"/>
<evidence type="ECO:0000256" key="3">
    <source>
        <dbReference type="ARBA" id="ARBA00022692"/>
    </source>
</evidence>
<dbReference type="GO" id="GO:0005886">
    <property type="term" value="C:plasma membrane"/>
    <property type="evidence" value="ECO:0007669"/>
    <property type="project" value="TreeGrafter"/>
</dbReference>
<feature type="transmembrane region" description="Helical" evidence="7">
    <location>
        <begin position="226"/>
        <end position="248"/>
    </location>
</feature>
<feature type="transmembrane region" description="Helical" evidence="7">
    <location>
        <begin position="268"/>
        <end position="301"/>
    </location>
</feature>
<feature type="transmembrane region" description="Helical" evidence="7">
    <location>
        <begin position="12"/>
        <end position="36"/>
    </location>
</feature>
<comment type="subcellular location">
    <subcellularLocation>
        <location evidence="1">Membrane</location>
        <topology evidence="1">Multi-pass membrane protein</topology>
    </subcellularLocation>
</comment>
<dbReference type="PANTHER" id="PTHR11706:SF33">
    <property type="entry name" value="NATURAL RESISTANCE-ASSOCIATED MACROPHAGE PROTEIN 2"/>
    <property type="match status" value="1"/>
</dbReference>
<dbReference type="NCBIfam" id="NF037982">
    <property type="entry name" value="Nramp_1"/>
    <property type="match status" value="1"/>
</dbReference>
<dbReference type="GO" id="GO:0015086">
    <property type="term" value="F:cadmium ion transmembrane transporter activity"/>
    <property type="evidence" value="ECO:0007669"/>
    <property type="project" value="TreeGrafter"/>
</dbReference>
<dbReference type="RefSeq" id="WP_338602929.1">
    <property type="nucleotide sequence ID" value="NZ_AP028679.1"/>
</dbReference>
<dbReference type="Proteomes" id="UP001366166">
    <property type="component" value="Chromosome"/>
</dbReference>
<protein>
    <submittedName>
        <fullName evidence="8">Divalent metal cation transporter MntH</fullName>
    </submittedName>
</protein>
<name>A0AAU9ENT2_9BACT</name>
<evidence type="ECO:0000256" key="6">
    <source>
        <dbReference type="ARBA" id="ARBA00023136"/>
    </source>
</evidence>
<dbReference type="PANTHER" id="PTHR11706">
    <property type="entry name" value="SOLUTE CARRIER PROTEIN FAMILY 11 MEMBER"/>
    <property type="match status" value="1"/>
</dbReference>
<dbReference type="GO" id="GO:0015293">
    <property type="term" value="F:symporter activity"/>
    <property type="evidence" value="ECO:0007669"/>
    <property type="project" value="UniProtKB-KW"/>
</dbReference>
<evidence type="ECO:0000313" key="8">
    <source>
        <dbReference type="EMBL" id="BEQ16709.1"/>
    </source>
</evidence>
<keyword evidence="5 7" id="KW-1133">Transmembrane helix</keyword>
<feature type="transmembrane region" description="Helical" evidence="7">
    <location>
        <begin position="82"/>
        <end position="106"/>
    </location>
</feature>
<feature type="transmembrane region" description="Helical" evidence="7">
    <location>
        <begin position="118"/>
        <end position="135"/>
    </location>
</feature>
<dbReference type="PROSITE" id="PS51257">
    <property type="entry name" value="PROKAR_LIPOPROTEIN"/>
    <property type="match status" value="1"/>
</dbReference>
<dbReference type="Pfam" id="PF01566">
    <property type="entry name" value="Nramp"/>
    <property type="match status" value="1"/>
</dbReference>
<keyword evidence="9" id="KW-1185">Reference proteome</keyword>
<feature type="transmembrane region" description="Helical" evidence="7">
    <location>
        <begin position="375"/>
        <end position="397"/>
    </location>
</feature>
<evidence type="ECO:0000256" key="1">
    <source>
        <dbReference type="ARBA" id="ARBA00004141"/>
    </source>
</evidence>
<keyword evidence="2" id="KW-0813">Transport</keyword>
<feature type="transmembrane region" description="Helical" evidence="7">
    <location>
        <begin position="313"/>
        <end position="332"/>
    </location>
</feature>
<feature type="transmembrane region" description="Helical" evidence="7">
    <location>
        <begin position="185"/>
        <end position="206"/>
    </location>
</feature>
<feature type="transmembrane region" description="Helical" evidence="7">
    <location>
        <begin position="147"/>
        <end position="165"/>
    </location>
</feature>
<dbReference type="GO" id="GO:0034755">
    <property type="term" value="P:iron ion transmembrane transport"/>
    <property type="evidence" value="ECO:0007669"/>
    <property type="project" value="TreeGrafter"/>
</dbReference>
<evidence type="ECO:0000256" key="2">
    <source>
        <dbReference type="ARBA" id="ARBA00022448"/>
    </source>
</evidence>
<organism evidence="8 9">
    <name type="scientific">Desulfoferula mesophila</name>
    <dbReference type="NCBI Taxonomy" id="3058419"/>
    <lineage>
        <taxon>Bacteria</taxon>
        <taxon>Pseudomonadati</taxon>
        <taxon>Thermodesulfobacteriota</taxon>
        <taxon>Desulfarculia</taxon>
        <taxon>Desulfarculales</taxon>
        <taxon>Desulfarculaceae</taxon>
        <taxon>Desulfoferula</taxon>
    </lineage>
</organism>
<dbReference type="KEGG" id="dmp:FAK_37750"/>
<evidence type="ECO:0000256" key="4">
    <source>
        <dbReference type="ARBA" id="ARBA00022847"/>
    </source>
</evidence>
<gene>
    <name evidence="8" type="primary">mntH</name>
    <name evidence="8" type="ORF">FAK_37750</name>
</gene>
<accession>A0AAU9ENT2</accession>
<dbReference type="AlphaFoldDB" id="A0AAU9ENT2"/>
<keyword evidence="4" id="KW-0769">Symport</keyword>
<dbReference type="GO" id="GO:0005384">
    <property type="term" value="F:manganese ion transmembrane transporter activity"/>
    <property type="evidence" value="ECO:0007669"/>
    <property type="project" value="TreeGrafter"/>
</dbReference>
<dbReference type="EMBL" id="AP028679">
    <property type="protein sequence ID" value="BEQ16709.1"/>
    <property type="molecule type" value="Genomic_DNA"/>
</dbReference>
<evidence type="ECO:0000313" key="9">
    <source>
        <dbReference type="Proteomes" id="UP001366166"/>
    </source>
</evidence>
<sequence>MLARWMDYARRMGPAWIVSAVACGPATLASVAMAGASFGYEMLWVVVLSAVFGTTAQYLAARVGILEGRGIIAAARERLGKTWGWVLAVDAVLATYLAAMVLMNALVGVTGLVTGLSSPWWGLAYAVVLSFLLMHGGYRWFENLCKFLVIGIVICFVITALRSPLDPGAMLAGLWPSLPGGGSSALMAAAIMGGAVHITIIGMHTYNTNARGWGVTELPLARFDTVVSMGLAFGLYSLAIFLVGAAVLHPAGVKARVAGEVAQALGPLLGPGALAVFLAGLWAATFSTIMPTYLAAAFFIFDQAGLAPDREDKRFRLVLIGGVLLSAVGPFIKGGFFLLLPVMLALGLCGTPVIIGVILYLLNQKRYYGERVNSWGLNLLGFITLAITTILAARFLLSKLGVM</sequence>
<dbReference type="InterPro" id="IPR001046">
    <property type="entry name" value="NRAMP_fam"/>
</dbReference>
<keyword evidence="3 7" id="KW-0812">Transmembrane</keyword>
<keyword evidence="6 7" id="KW-0472">Membrane</keyword>
<evidence type="ECO:0000256" key="5">
    <source>
        <dbReference type="ARBA" id="ARBA00022989"/>
    </source>
</evidence>
<evidence type="ECO:0000256" key="7">
    <source>
        <dbReference type="SAM" id="Phobius"/>
    </source>
</evidence>
<reference evidence="9" key="1">
    <citation type="journal article" date="2023" name="Arch. Microbiol.">
        <title>Desulfoferula mesophilus gen. nov. sp. nov., a mesophilic sulfate-reducing bacterium isolated from a brackish lake sediment.</title>
        <authorList>
            <person name="Watanabe T."/>
            <person name="Yabe T."/>
            <person name="Tsuji J.M."/>
            <person name="Fukui M."/>
        </authorList>
    </citation>
    <scope>NUCLEOTIDE SEQUENCE [LARGE SCALE GENOMIC DNA]</scope>
    <source>
        <strain evidence="9">12FAK</strain>
    </source>
</reference>